<feature type="transmembrane region" description="Helical" evidence="1">
    <location>
        <begin position="98"/>
        <end position="118"/>
    </location>
</feature>
<dbReference type="Proteomes" id="UP000523087">
    <property type="component" value="Unassembled WGS sequence"/>
</dbReference>
<reference evidence="2 3" key="1">
    <citation type="submission" date="2020-07" db="EMBL/GenBank/DDBJ databases">
        <title>Genomic Encyclopedia of Type Strains, Phase IV (KMG-IV): sequencing the most valuable type-strain genomes for metagenomic binning, comparative biology and taxonomic classification.</title>
        <authorList>
            <person name="Goeker M."/>
        </authorList>
    </citation>
    <scope>NUCLEOTIDE SEQUENCE [LARGE SCALE GENOMIC DNA]</scope>
    <source>
        <strain evidence="2 3">DSM 15730</strain>
    </source>
</reference>
<dbReference type="InterPro" id="IPR048147">
    <property type="entry name" value="CBO0543-like"/>
</dbReference>
<keyword evidence="1" id="KW-1133">Transmembrane helix</keyword>
<dbReference type="EMBL" id="JACDUT010000005">
    <property type="protein sequence ID" value="MBA2875144.1"/>
    <property type="molecule type" value="Genomic_DNA"/>
</dbReference>
<protein>
    <submittedName>
        <fullName evidence="2">Uncharacterized protein</fullName>
    </submittedName>
</protein>
<keyword evidence="3" id="KW-1185">Reference proteome</keyword>
<comment type="caution">
    <text evidence="2">The sequence shown here is derived from an EMBL/GenBank/DDBJ whole genome shotgun (WGS) entry which is preliminary data.</text>
</comment>
<name>A0A7V9Z716_9BACL</name>
<feature type="transmembrane region" description="Helical" evidence="1">
    <location>
        <begin position="130"/>
        <end position="151"/>
    </location>
</feature>
<keyword evidence="1" id="KW-0812">Transmembrane</keyword>
<dbReference type="NCBIfam" id="NF041644">
    <property type="entry name" value="CBO0543_fam"/>
    <property type="match status" value="1"/>
</dbReference>
<accession>A0A7V9Z716</accession>
<feature type="transmembrane region" description="Helical" evidence="1">
    <location>
        <begin position="75"/>
        <end position="91"/>
    </location>
</feature>
<proteinExistence type="predicted"/>
<sequence length="162" mass="19340">MDRIILWSFSIIGLALLFFSLRKPLIKERKPIIKDTILVFLLKAYLSTYIGIFVATEKMIEYPVRFLSKYFETSIIFESFLYPIMCVYFFQTTYHSKFLGIVLQCALYTAALTIIEVLCEKYTDLIKYHTWTWMHSFITIFLLSLFVRMLMQWMNKIDESKA</sequence>
<feature type="transmembrane region" description="Helical" evidence="1">
    <location>
        <begin position="6"/>
        <end position="25"/>
    </location>
</feature>
<dbReference type="AlphaFoldDB" id="A0A7V9Z716"/>
<organism evidence="2 3">
    <name type="scientific">Thermaerobacillus caldiproteolyticus</name>
    <dbReference type="NCBI Taxonomy" id="247480"/>
    <lineage>
        <taxon>Bacteria</taxon>
        <taxon>Bacillati</taxon>
        <taxon>Bacillota</taxon>
        <taxon>Bacilli</taxon>
        <taxon>Bacillales</taxon>
        <taxon>Anoxybacillaceae</taxon>
        <taxon>Thermaerobacillus</taxon>
    </lineage>
</organism>
<evidence type="ECO:0000313" key="3">
    <source>
        <dbReference type="Proteomes" id="UP000523087"/>
    </source>
</evidence>
<gene>
    <name evidence="2" type="ORF">HNR31_001917</name>
</gene>
<evidence type="ECO:0000313" key="2">
    <source>
        <dbReference type="EMBL" id="MBA2875144.1"/>
    </source>
</evidence>
<dbReference type="RefSeq" id="WP_181555991.1">
    <property type="nucleotide sequence ID" value="NZ_JACDUT010000005.1"/>
</dbReference>
<evidence type="ECO:0000256" key="1">
    <source>
        <dbReference type="SAM" id="Phobius"/>
    </source>
</evidence>
<feature type="transmembrane region" description="Helical" evidence="1">
    <location>
        <begin position="37"/>
        <end position="55"/>
    </location>
</feature>
<keyword evidence="1" id="KW-0472">Membrane</keyword>